<dbReference type="PaxDb" id="39947-A0A0P0Y8F0"/>
<gene>
    <name evidence="1" type="ordered locus">Os12g0220001</name>
    <name evidence="1" type="ORF">OSNPB_120220001</name>
</gene>
<name>A0A0P0Y8F0_ORYSJ</name>
<reference evidence="2" key="1">
    <citation type="journal article" date="2005" name="Nature">
        <title>The map-based sequence of the rice genome.</title>
        <authorList>
            <consortium name="International rice genome sequencing project (IRGSP)"/>
            <person name="Matsumoto T."/>
            <person name="Wu J."/>
            <person name="Kanamori H."/>
            <person name="Katayose Y."/>
            <person name="Fujisawa M."/>
            <person name="Namiki N."/>
            <person name="Mizuno H."/>
            <person name="Yamamoto K."/>
            <person name="Antonio B.A."/>
            <person name="Baba T."/>
            <person name="Sakata K."/>
            <person name="Nagamura Y."/>
            <person name="Aoki H."/>
            <person name="Arikawa K."/>
            <person name="Arita K."/>
            <person name="Bito T."/>
            <person name="Chiden Y."/>
            <person name="Fujitsuka N."/>
            <person name="Fukunaka R."/>
            <person name="Hamada M."/>
            <person name="Harada C."/>
            <person name="Hayashi A."/>
            <person name="Hijishita S."/>
            <person name="Honda M."/>
            <person name="Hosokawa S."/>
            <person name="Ichikawa Y."/>
            <person name="Idonuma A."/>
            <person name="Iijima M."/>
            <person name="Ikeda M."/>
            <person name="Ikeno M."/>
            <person name="Ito K."/>
            <person name="Ito S."/>
            <person name="Ito T."/>
            <person name="Ito Y."/>
            <person name="Ito Y."/>
            <person name="Iwabuchi A."/>
            <person name="Kamiya K."/>
            <person name="Karasawa W."/>
            <person name="Kurita K."/>
            <person name="Katagiri S."/>
            <person name="Kikuta A."/>
            <person name="Kobayashi H."/>
            <person name="Kobayashi N."/>
            <person name="Machita K."/>
            <person name="Maehara T."/>
            <person name="Masukawa M."/>
            <person name="Mizubayashi T."/>
            <person name="Mukai Y."/>
            <person name="Nagasaki H."/>
            <person name="Nagata Y."/>
            <person name="Naito S."/>
            <person name="Nakashima M."/>
            <person name="Nakama Y."/>
            <person name="Nakamichi Y."/>
            <person name="Nakamura M."/>
            <person name="Meguro A."/>
            <person name="Negishi M."/>
            <person name="Ohta I."/>
            <person name="Ohta T."/>
            <person name="Okamoto M."/>
            <person name="Ono N."/>
            <person name="Saji S."/>
            <person name="Sakaguchi M."/>
            <person name="Sakai K."/>
            <person name="Shibata M."/>
            <person name="Shimokawa T."/>
            <person name="Song J."/>
            <person name="Takazaki Y."/>
            <person name="Terasawa K."/>
            <person name="Tsugane M."/>
            <person name="Tsuji K."/>
            <person name="Ueda S."/>
            <person name="Waki K."/>
            <person name="Yamagata H."/>
            <person name="Yamamoto M."/>
            <person name="Yamamoto S."/>
            <person name="Yamane H."/>
            <person name="Yoshiki S."/>
            <person name="Yoshihara R."/>
            <person name="Yukawa K."/>
            <person name="Zhong H."/>
            <person name="Yano M."/>
            <person name="Yuan Q."/>
            <person name="Ouyang S."/>
            <person name="Liu J."/>
            <person name="Jones K.M."/>
            <person name="Gansberger K."/>
            <person name="Moffat K."/>
            <person name="Hill J."/>
            <person name="Bera J."/>
            <person name="Fadrosh D."/>
            <person name="Jin S."/>
            <person name="Johri S."/>
            <person name="Kim M."/>
            <person name="Overton L."/>
            <person name="Reardon M."/>
            <person name="Tsitrin T."/>
            <person name="Vuong H."/>
            <person name="Weaver B."/>
            <person name="Ciecko A."/>
            <person name="Tallon L."/>
            <person name="Jackson J."/>
            <person name="Pai G."/>
            <person name="Aken S.V."/>
            <person name="Utterback T."/>
            <person name="Reidmuller S."/>
            <person name="Feldblyum T."/>
            <person name="Hsiao J."/>
            <person name="Zismann V."/>
            <person name="Iobst S."/>
            <person name="de Vazeille A.R."/>
            <person name="Buell C.R."/>
            <person name="Ying K."/>
            <person name="Li Y."/>
            <person name="Lu T."/>
            <person name="Huang Y."/>
            <person name="Zhao Q."/>
            <person name="Feng Q."/>
            <person name="Zhang L."/>
            <person name="Zhu J."/>
            <person name="Weng Q."/>
            <person name="Mu J."/>
            <person name="Lu Y."/>
            <person name="Fan D."/>
            <person name="Liu Y."/>
            <person name="Guan J."/>
            <person name="Zhang Y."/>
            <person name="Yu S."/>
            <person name="Liu X."/>
            <person name="Zhang Y."/>
            <person name="Hong G."/>
            <person name="Han B."/>
            <person name="Choisne N."/>
            <person name="Demange N."/>
            <person name="Orjeda G."/>
            <person name="Samain S."/>
            <person name="Cattolico L."/>
            <person name="Pelletier E."/>
            <person name="Couloux A."/>
            <person name="Segurens B."/>
            <person name="Wincker P."/>
            <person name="D'Hont A."/>
            <person name="Scarpelli C."/>
            <person name="Weissenbach J."/>
            <person name="Salanoubat M."/>
            <person name="Quetier F."/>
            <person name="Yu Y."/>
            <person name="Kim H.R."/>
            <person name="Rambo T."/>
            <person name="Currie J."/>
            <person name="Collura K."/>
            <person name="Luo M."/>
            <person name="Yang T."/>
            <person name="Ammiraju J.S.S."/>
            <person name="Engler F."/>
            <person name="Soderlund C."/>
            <person name="Wing R.A."/>
            <person name="Palmer L.E."/>
            <person name="de la Bastide M."/>
            <person name="Spiegel L."/>
            <person name="Nascimento L."/>
            <person name="Zutavern T."/>
            <person name="O'Shaughnessy A."/>
            <person name="Dike S."/>
            <person name="Dedhia N."/>
            <person name="Preston R."/>
            <person name="Balija V."/>
            <person name="McCombie W.R."/>
            <person name="Chow T."/>
            <person name="Chen H."/>
            <person name="Chung M."/>
            <person name="Chen C."/>
            <person name="Shaw J."/>
            <person name="Wu H."/>
            <person name="Hsiao K."/>
            <person name="Chao Y."/>
            <person name="Chu M."/>
            <person name="Cheng C."/>
            <person name="Hour A."/>
            <person name="Lee P."/>
            <person name="Lin S."/>
            <person name="Lin Y."/>
            <person name="Liou J."/>
            <person name="Liu S."/>
            <person name="Hsing Y."/>
            <person name="Raghuvanshi S."/>
            <person name="Mohanty A."/>
            <person name="Bharti A.K."/>
            <person name="Gaur A."/>
            <person name="Gupta V."/>
            <person name="Kumar D."/>
            <person name="Ravi V."/>
            <person name="Vij S."/>
            <person name="Kapur A."/>
            <person name="Khurana P."/>
            <person name="Khurana P."/>
            <person name="Khurana J.P."/>
            <person name="Tyagi A.K."/>
            <person name="Gaikwad K."/>
            <person name="Singh A."/>
            <person name="Dalal V."/>
            <person name="Srivastava S."/>
            <person name="Dixit A."/>
            <person name="Pal A.K."/>
            <person name="Ghazi I.A."/>
            <person name="Yadav M."/>
            <person name="Pandit A."/>
            <person name="Bhargava A."/>
            <person name="Sureshbabu K."/>
            <person name="Batra K."/>
            <person name="Sharma T.R."/>
            <person name="Mohapatra T."/>
            <person name="Singh N.K."/>
            <person name="Messing J."/>
            <person name="Nelson A.B."/>
            <person name="Fuks G."/>
            <person name="Kavchok S."/>
            <person name="Keizer G."/>
            <person name="Linton E."/>
            <person name="Llaca V."/>
            <person name="Song R."/>
            <person name="Tanyolac B."/>
            <person name="Young S."/>
            <person name="Ho-Il K."/>
            <person name="Hahn J.H."/>
            <person name="Sangsakoo G."/>
            <person name="Vanavichit A."/>
            <person name="de Mattos Luiz.A.T."/>
            <person name="Zimmer P.D."/>
            <person name="Malone G."/>
            <person name="Dellagostin O."/>
            <person name="de Oliveira A.C."/>
            <person name="Bevan M."/>
            <person name="Bancroft I."/>
            <person name="Minx P."/>
            <person name="Cordum H."/>
            <person name="Wilson R."/>
            <person name="Cheng Z."/>
            <person name="Jin W."/>
            <person name="Jiang J."/>
            <person name="Leong S.A."/>
            <person name="Iwama H."/>
            <person name="Gojobori T."/>
            <person name="Itoh T."/>
            <person name="Niimura Y."/>
            <person name="Fujii Y."/>
            <person name="Habara T."/>
            <person name="Sakai H."/>
            <person name="Sato Y."/>
            <person name="Wilson G."/>
            <person name="Kumar K."/>
            <person name="McCouch S."/>
            <person name="Juretic N."/>
            <person name="Hoen D."/>
            <person name="Wright S."/>
            <person name="Bruskiewich R."/>
            <person name="Bureau T."/>
            <person name="Miyao A."/>
            <person name="Hirochika H."/>
            <person name="Nishikawa T."/>
            <person name="Kadowaki K."/>
            <person name="Sugiura M."/>
            <person name="Burr B."/>
            <person name="Sasaki T."/>
        </authorList>
    </citation>
    <scope>NUCLEOTIDE SEQUENCE [LARGE SCALE GENOMIC DNA]</scope>
    <source>
        <strain evidence="2">cv. Nipponbare</strain>
    </source>
</reference>
<accession>A0A0P0Y8F0</accession>
<dbReference type="InParanoid" id="A0A0P0Y8F0"/>
<proteinExistence type="predicted"/>
<dbReference type="Gramene" id="Os12t0220001-01">
    <property type="protein sequence ID" value="Os12t0220001-01"/>
    <property type="gene ID" value="Os12g0220001"/>
</dbReference>
<keyword evidence="2" id="KW-1185">Reference proteome</keyword>
<evidence type="ECO:0000313" key="2">
    <source>
        <dbReference type="Proteomes" id="UP000059680"/>
    </source>
</evidence>
<reference evidence="1 2" key="2">
    <citation type="journal article" date="2013" name="Plant Cell Physiol.">
        <title>Rice Annotation Project Database (RAP-DB): an integrative and interactive database for rice genomics.</title>
        <authorList>
            <person name="Sakai H."/>
            <person name="Lee S.S."/>
            <person name="Tanaka T."/>
            <person name="Numa H."/>
            <person name="Kim J."/>
            <person name="Kawahara Y."/>
            <person name="Wakimoto H."/>
            <person name="Yang C.C."/>
            <person name="Iwamoto M."/>
            <person name="Abe T."/>
            <person name="Yamada Y."/>
            <person name="Muto A."/>
            <person name="Inokuchi H."/>
            <person name="Ikemura T."/>
            <person name="Matsumoto T."/>
            <person name="Sasaki T."/>
            <person name="Itoh T."/>
        </authorList>
    </citation>
    <scope>NUCLEOTIDE SEQUENCE [LARGE SCALE GENOMIC DNA]</scope>
    <source>
        <strain evidence="2">cv. Nipponbare</strain>
    </source>
</reference>
<protein>
    <submittedName>
        <fullName evidence="1">Os12g0220001 protein</fullName>
    </submittedName>
</protein>
<sequence length="32" mass="3857">MNVLLVICPRGNHRDDCITYYVYIFIRHCSLK</sequence>
<dbReference type="EMBL" id="AP014968">
    <property type="protein sequence ID" value="BAT16368.1"/>
    <property type="molecule type" value="Genomic_DNA"/>
</dbReference>
<evidence type="ECO:0000313" key="1">
    <source>
        <dbReference type="EMBL" id="BAT16368.1"/>
    </source>
</evidence>
<dbReference type="Proteomes" id="UP000059680">
    <property type="component" value="Chromosome 12"/>
</dbReference>
<dbReference type="AlphaFoldDB" id="A0A0P0Y8F0"/>
<reference evidence="1 2" key="3">
    <citation type="journal article" date="2013" name="Rice">
        <title>Improvement of the Oryza sativa Nipponbare reference genome using next generation sequence and optical map data.</title>
        <authorList>
            <person name="Kawahara Y."/>
            <person name="de la Bastide M."/>
            <person name="Hamilton J.P."/>
            <person name="Kanamori H."/>
            <person name="McCombie W.R."/>
            <person name="Ouyang S."/>
            <person name="Schwartz D.C."/>
            <person name="Tanaka T."/>
            <person name="Wu J."/>
            <person name="Zhou S."/>
            <person name="Childs K.L."/>
            <person name="Davidson R.M."/>
            <person name="Lin H."/>
            <person name="Quesada-Ocampo L."/>
            <person name="Vaillancourt B."/>
            <person name="Sakai H."/>
            <person name="Lee S.S."/>
            <person name="Kim J."/>
            <person name="Numa H."/>
            <person name="Itoh T."/>
            <person name="Buell C.R."/>
            <person name="Matsumoto T."/>
        </authorList>
    </citation>
    <scope>NUCLEOTIDE SEQUENCE [LARGE SCALE GENOMIC DNA]</scope>
    <source>
        <strain evidence="2">cv. Nipponbare</strain>
    </source>
</reference>
<organism evidence="1 2">
    <name type="scientific">Oryza sativa subsp. japonica</name>
    <name type="common">Rice</name>
    <dbReference type="NCBI Taxonomy" id="39947"/>
    <lineage>
        <taxon>Eukaryota</taxon>
        <taxon>Viridiplantae</taxon>
        <taxon>Streptophyta</taxon>
        <taxon>Embryophyta</taxon>
        <taxon>Tracheophyta</taxon>
        <taxon>Spermatophyta</taxon>
        <taxon>Magnoliopsida</taxon>
        <taxon>Liliopsida</taxon>
        <taxon>Poales</taxon>
        <taxon>Poaceae</taxon>
        <taxon>BOP clade</taxon>
        <taxon>Oryzoideae</taxon>
        <taxon>Oryzeae</taxon>
        <taxon>Oryzinae</taxon>
        <taxon>Oryza</taxon>
        <taxon>Oryza sativa</taxon>
    </lineage>
</organism>